<dbReference type="AlphaFoldDB" id="A0AAV3XEX6"/>
<dbReference type="InterPro" id="IPR013656">
    <property type="entry name" value="PAS_4"/>
</dbReference>
<dbReference type="InterPro" id="IPR000700">
    <property type="entry name" value="PAS-assoc_C"/>
</dbReference>
<evidence type="ECO:0000256" key="14">
    <source>
        <dbReference type="PROSITE-ProRule" id="PRU00169"/>
    </source>
</evidence>
<evidence type="ECO:0000256" key="10">
    <source>
        <dbReference type="ARBA" id="ARBA00023012"/>
    </source>
</evidence>
<dbReference type="SUPFAM" id="SSF52172">
    <property type="entry name" value="CheY-like"/>
    <property type="match status" value="2"/>
</dbReference>
<dbReference type="Pfam" id="PF00512">
    <property type="entry name" value="HisKA"/>
    <property type="match status" value="1"/>
</dbReference>
<dbReference type="InterPro" id="IPR013655">
    <property type="entry name" value="PAS_fold_3"/>
</dbReference>
<dbReference type="Pfam" id="PF00072">
    <property type="entry name" value="Response_reg"/>
    <property type="match status" value="2"/>
</dbReference>
<dbReference type="PROSITE" id="PS50113">
    <property type="entry name" value="PAC"/>
    <property type="match status" value="3"/>
</dbReference>
<evidence type="ECO:0000256" key="9">
    <source>
        <dbReference type="ARBA" id="ARBA00022840"/>
    </source>
</evidence>
<dbReference type="SUPFAM" id="SSF55785">
    <property type="entry name" value="PYP-like sensor domain (PAS domain)"/>
    <property type="match status" value="3"/>
</dbReference>
<dbReference type="InterPro" id="IPR001610">
    <property type="entry name" value="PAC"/>
</dbReference>
<dbReference type="RefSeq" id="WP_226587339.1">
    <property type="nucleotide sequence ID" value="NZ_BLAY01000110.1"/>
</dbReference>
<evidence type="ECO:0000256" key="3">
    <source>
        <dbReference type="ARBA" id="ARBA00006402"/>
    </source>
</evidence>
<dbReference type="Gene3D" id="3.40.50.2300">
    <property type="match status" value="2"/>
</dbReference>
<evidence type="ECO:0000256" key="12">
    <source>
        <dbReference type="ARBA" id="ARBA00023306"/>
    </source>
</evidence>
<dbReference type="SUPFAM" id="SSF47384">
    <property type="entry name" value="Homodimeric domain of signal transducing histidine kinase"/>
    <property type="match status" value="1"/>
</dbReference>
<feature type="domain" description="PAC" evidence="19">
    <location>
        <begin position="239"/>
        <end position="289"/>
    </location>
</feature>
<feature type="domain" description="PAS" evidence="18">
    <location>
        <begin position="165"/>
        <end position="214"/>
    </location>
</feature>
<dbReference type="SMART" id="SM00086">
    <property type="entry name" value="PAC"/>
    <property type="match status" value="3"/>
</dbReference>
<evidence type="ECO:0000256" key="7">
    <source>
        <dbReference type="ARBA" id="ARBA00022741"/>
    </source>
</evidence>
<evidence type="ECO:0000259" key="18">
    <source>
        <dbReference type="PROSITE" id="PS50112"/>
    </source>
</evidence>
<dbReference type="InterPro" id="IPR011006">
    <property type="entry name" value="CheY-like_superfamily"/>
</dbReference>
<dbReference type="GO" id="GO:0005886">
    <property type="term" value="C:plasma membrane"/>
    <property type="evidence" value="ECO:0007669"/>
    <property type="project" value="TreeGrafter"/>
</dbReference>
<keyword evidence="9" id="KW-0067">ATP-binding</keyword>
<dbReference type="SUPFAM" id="SSF55874">
    <property type="entry name" value="ATPase domain of HSP90 chaperone/DNA topoisomerase II/histidine kinase"/>
    <property type="match status" value="1"/>
</dbReference>
<dbReference type="Proteomes" id="UP001050975">
    <property type="component" value="Unassembled WGS sequence"/>
</dbReference>
<evidence type="ECO:0000259" key="16">
    <source>
        <dbReference type="PROSITE" id="PS50109"/>
    </source>
</evidence>
<dbReference type="SMART" id="SM00448">
    <property type="entry name" value="REC"/>
    <property type="match status" value="2"/>
</dbReference>
<evidence type="ECO:0000256" key="1">
    <source>
        <dbReference type="ARBA" id="ARBA00000085"/>
    </source>
</evidence>
<feature type="domain" description="PAS" evidence="18">
    <location>
        <begin position="419"/>
        <end position="489"/>
    </location>
</feature>
<dbReference type="Pfam" id="PF08448">
    <property type="entry name" value="PAS_4"/>
    <property type="match status" value="1"/>
</dbReference>
<comment type="catalytic activity">
    <reaction evidence="1">
        <text>ATP + protein L-histidine = ADP + protein N-phospho-L-histidine.</text>
        <dbReference type="EC" id="2.7.13.3"/>
    </reaction>
</comment>
<keyword evidence="15" id="KW-0175">Coiled coil</keyword>
<name>A0AAV3XEX6_9CYAN</name>
<reference evidence="20" key="1">
    <citation type="submission" date="2019-10" db="EMBL/GenBank/DDBJ databases">
        <title>Draft genome sequece of Microseira wollei NIES-4236.</title>
        <authorList>
            <person name="Yamaguchi H."/>
            <person name="Suzuki S."/>
            <person name="Kawachi M."/>
        </authorList>
    </citation>
    <scope>NUCLEOTIDE SEQUENCE</scope>
    <source>
        <strain evidence="20">NIES-4236</strain>
    </source>
</reference>
<dbReference type="CDD" id="cd00082">
    <property type="entry name" value="HisKA"/>
    <property type="match status" value="1"/>
</dbReference>
<dbReference type="SMART" id="SM00388">
    <property type="entry name" value="HisKA"/>
    <property type="match status" value="1"/>
</dbReference>
<organism evidence="20 21">
    <name type="scientific">Microseira wollei NIES-4236</name>
    <dbReference type="NCBI Taxonomy" id="2530354"/>
    <lineage>
        <taxon>Bacteria</taxon>
        <taxon>Bacillati</taxon>
        <taxon>Cyanobacteriota</taxon>
        <taxon>Cyanophyceae</taxon>
        <taxon>Oscillatoriophycideae</taxon>
        <taxon>Aerosakkonematales</taxon>
        <taxon>Aerosakkonemataceae</taxon>
        <taxon>Microseira</taxon>
    </lineage>
</organism>
<keyword evidence="5 14" id="KW-0597">Phosphoprotein</keyword>
<dbReference type="InterPro" id="IPR036097">
    <property type="entry name" value="HisK_dim/P_sf"/>
</dbReference>
<evidence type="ECO:0000256" key="15">
    <source>
        <dbReference type="SAM" id="Coils"/>
    </source>
</evidence>
<feature type="domain" description="Response regulatory" evidence="17">
    <location>
        <begin position="5"/>
        <end position="128"/>
    </location>
</feature>
<keyword evidence="8 20" id="KW-0418">Kinase</keyword>
<dbReference type="PROSITE" id="PS50109">
    <property type="entry name" value="HIS_KIN"/>
    <property type="match status" value="1"/>
</dbReference>
<dbReference type="InterPro" id="IPR003661">
    <property type="entry name" value="HisK_dim/P_dom"/>
</dbReference>
<dbReference type="CDD" id="cd16922">
    <property type="entry name" value="HATPase_EvgS-ArcB-TorS-like"/>
    <property type="match status" value="1"/>
</dbReference>
<comment type="subcellular location">
    <subcellularLocation>
        <location evidence="2">Membrane</location>
    </subcellularLocation>
</comment>
<keyword evidence="12" id="KW-0131">Cell cycle</keyword>
<dbReference type="Pfam" id="PF08447">
    <property type="entry name" value="PAS_3"/>
    <property type="match status" value="1"/>
</dbReference>
<evidence type="ECO:0000256" key="6">
    <source>
        <dbReference type="ARBA" id="ARBA00022679"/>
    </source>
</evidence>
<feature type="domain" description="Histidine kinase" evidence="16">
    <location>
        <begin position="562"/>
        <end position="803"/>
    </location>
</feature>
<dbReference type="Gene3D" id="3.30.565.10">
    <property type="entry name" value="Histidine kinase-like ATPase, C-terminal domain"/>
    <property type="match status" value="1"/>
</dbReference>
<keyword evidence="21" id="KW-1185">Reference proteome</keyword>
<dbReference type="InterPro" id="IPR004358">
    <property type="entry name" value="Sig_transdc_His_kin-like_C"/>
</dbReference>
<evidence type="ECO:0000256" key="11">
    <source>
        <dbReference type="ARBA" id="ARBA00023136"/>
    </source>
</evidence>
<dbReference type="InterPro" id="IPR001789">
    <property type="entry name" value="Sig_transdc_resp-reg_receiver"/>
</dbReference>
<evidence type="ECO:0000256" key="4">
    <source>
        <dbReference type="ARBA" id="ARBA00012438"/>
    </source>
</evidence>
<evidence type="ECO:0000259" key="17">
    <source>
        <dbReference type="PROSITE" id="PS50110"/>
    </source>
</evidence>
<evidence type="ECO:0000259" key="19">
    <source>
        <dbReference type="PROSITE" id="PS50113"/>
    </source>
</evidence>
<dbReference type="InterPro" id="IPR000014">
    <property type="entry name" value="PAS"/>
</dbReference>
<comment type="similarity">
    <text evidence="3">In the N-terminal section; belongs to the phytochrome family.</text>
</comment>
<accession>A0AAV3XEX6</accession>
<dbReference type="InterPro" id="IPR003594">
    <property type="entry name" value="HATPase_dom"/>
</dbReference>
<sequence length="1047" mass="118391">MKKPVIICVDDQPTILDSLKIELKATLGEDYAIETAEGGEDALDLLIELLEDGCEIPLVISDYLMPDMKGDELLRQVHQISSKTIKIMLTGQADVKAVGNAIKYAKLYRYIAKPWQQEDLKLTVKEAINSYLLEKELAEKNVKLQQLNEELEALVDRRTAQLRQEQEKFAKAFQSTPHAITITRLRDGRHIEVNDAFCEMTGYAADEIIGRTAVDLNIWVNLSDRKRLFELLASQGFVRNYEFESRTKSGEIRTALLSSEMIEIGGENCLISVSQDITERKRSSEELRKSEERWQLVLKANNDAIWDANLVTGEVFRSRRWKEMLGYEESEIGNSVDEWKSRIHPEDLNRVTAAMKQHLDGITPFYTAEYRLRCKDDSYKWIQDRGQAVWDESGKPVRLLGSQSDINYRKQAELNLAESEQKYRSLVETSQDVIWACDRTGRINFINQASKQVYGYEPSQMLGRYFSDFLAPEAVAASNEWHQRLLNGESIFQAESTIITQDGREVNILTNAIAVKDPEGNIIGTTGTASDITTRKQAEIALKQAKEAADKANRAKSEFLANMSHELRTPLNAILGFTQLLSRDPSLHTEQKEQINIITKSGEHLLNLINSILQMSKIEVGRVSLEPNPFDLHHLIETIEDMLQLQAQKKGLQLIFDQDPNLPRYLKTDESKLRQVLLNLLGNAIKFTKEGGVTLRVKSEQSSTGVSPVGDLENVSITNYQLPITHCRLYFEIEDTGPGIAEAEMDNLFKPFAQTETGRRSQEGTGLGLPISRQFIQLMHGDITVNSKVGEGTIFKFDIAVDLATSSEIQATQETKRVISLEPNQPEYRILVVDDRMESRLFLVKMLTSIGFSVCEAENGLQAVDIWSMWEPHLILMDMRMPVMDGYEATKRIKTHLKGQATVIIALTASAFDEERSVILSAGCDDFVAKPFREQVILDKMTQYLGVRYVYEQQHSSTPSNGELPSTTPAGNTHSSFVLQPESFQLMPPEWVKELYDAACSIDNELIFCLIEQIPSESAPLKHAIADLVNNFRCDQIIDLIDVFQSQ</sequence>
<feature type="modified residue" description="4-aspartylphosphate" evidence="14">
    <location>
        <position position="62"/>
    </location>
</feature>
<protein>
    <recommendedName>
        <fullName evidence="13">Circadian input-output histidine kinase CikA</fullName>
        <ecNumber evidence="4">2.7.13.3</ecNumber>
    </recommendedName>
</protein>
<feature type="domain" description="Response regulatory" evidence="17">
    <location>
        <begin position="829"/>
        <end position="945"/>
    </location>
</feature>
<keyword evidence="7" id="KW-0547">Nucleotide-binding</keyword>
<dbReference type="FunFam" id="3.30.565.10:FF:000010">
    <property type="entry name" value="Sensor histidine kinase RcsC"/>
    <property type="match status" value="1"/>
</dbReference>
<feature type="domain" description="PAC" evidence="19">
    <location>
        <begin position="366"/>
        <end position="418"/>
    </location>
</feature>
<evidence type="ECO:0000256" key="5">
    <source>
        <dbReference type="ARBA" id="ARBA00022553"/>
    </source>
</evidence>
<dbReference type="InterPro" id="IPR035965">
    <property type="entry name" value="PAS-like_dom_sf"/>
</dbReference>
<dbReference type="EC" id="2.7.13.3" evidence="4"/>
<dbReference type="PANTHER" id="PTHR43047:SF72">
    <property type="entry name" value="OSMOSENSING HISTIDINE PROTEIN KINASE SLN1"/>
    <property type="match status" value="1"/>
</dbReference>
<feature type="coiled-coil region" evidence="15">
    <location>
        <begin position="535"/>
        <end position="562"/>
    </location>
</feature>
<dbReference type="SMART" id="SM00387">
    <property type="entry name" value="HATPase_c"/>
    <property type="match status" value="1"/>
</dbReference>
<evidence type="ECO:0000256" key="13">
    <source>
        <dbReference type="ARBA" id="ARBA00074306"/>
    </source>
</evidence>
<dbReference type="NCBIfam" id="TIGR00229">
    <property type="entry name" value="sensory_box"/>
    <property type="match status" value="3"/>
</dbReference>
<feature type="domain" description="PAS" evidence="18">
    <location>
        <begin position="290"/>
        <end position="362"/>
    </location>
</feature>
<dbReference type="EMBL" id="BLAY01000110">
    <property type="protein sequence ID" value="GET41123.1"/>
    <property type="molecule type" value="Genomic_DNA"/>
</dbReference>
<dbReference type="CDD" id="cd00130">
    <property type="entry name" value="PAS"/>
    <property type="match status" value="3"/>
</dbReference>
<dbReference type="SMART" id="SM00091">
    <property type="entry name" value="PAS"/>
    <property type="match status" value="3"/>
</dbReference>
<evidence type="ECO:0000256" key="8">
    <source>
        <dbReference type="ARBA" id="ARBA00022777"/>
    </source>
</evidence>
<keyword evidence="10" id="KW-0902">Two-component regulatory system</keyword>
<comment type="caution">
    <text evidence="20">The sequence shown here is derived from an EMBL/GenBank/DDBJ whole genome shotgun (WGS) entry which is preliminary data.</text>
</comment>
<dbReference type="Pfam" id="PF13426">
    <property type="entry name" value="PAS_9"/>
    <property type="match status" value="1"/>
</dbReference>
<proteinExistence type="inferred from homology"/>
<dbReference type="InterPro" id="IPR005467">
    <property type="entry name" value="His_kinase_dom"/>
</dbReference>
<dbReference type="Gene3D" id="3.30.450.20">
    <property type="entry name" value="PAS domain"/>
    <property type="match status" value="3"/>
</dbReference>
<dbReference type="GO" id="GO:0000155">
    <property type="term" value="F:phosphorelay sensor kinase activity"/>
    <property type="evidence" value="ECO:0007669"/>
    <property type="project" value="InterPro"/>
</dbReference>
<evidence type="ECO:0000313" key="21">
    <source>
        <dbReference type="Proteomes" id="UP001050975"/>
    </source>
</evidence>
<dbReference type="FunFam" id="1.10.287.130:FF:000038">
    <property type="entry name" value="Sensory transduction histidine kinase"/>
    <property type="match status" value="1"/>
</dbReference>
<dbReference type="GO" id="GO:0009927">
    <property type="term" value="F:histidine phosphotransfer kinase activity"/>
    <property type="evidence" value="ECO:0007669"/>
    <property type="project" value="TreeGrafter"/>
</dbReference>
<feature type="domain" description="PAC" evidence="19">
    <location>
        <begin position="492"/>
        <end position="544"/>
    </location>
</feature>
<dbReference type="PANTHER" id="PTHR43047">
    <property type="entry name" value="TWO-COMPONENT HISTIDINE PROTEIN KINASE"/>
    <property type="match status" value="1"/>
</dbReference>
<feature type="modified residue" description="4-aspartylphosphate" evidence="14">
    <location>
        <position position="878"/>
    </location>
</feature>
<keyword evidence="6" id="KW-0808">Transferase</keyword>
<dbReference type="InterPro" id="IPR036890">
    <property type="entry name" value="HATPase_C_sf"/>
</dbReference>
<dbReference type="PROSITE" id="PS50112">
    <property type="entry name" value="PAS"/>
    <property type="match status" value="3"/>
</dbReference>
<dbReference type="CDD" id="cd17546">
    <property type="entry name" value="REC_hyHK_CKI1_RcsC-like"/>
    <property type="match status" value="1"/>
</dbReference>
<gene>
    <name evidence="20" type="ORF">MiSe_59350</name>
</gene>
<dbReference type="PRINTS" id="PR00344">
    <property type="entry name" value="BCTRLSENSOR"/>
</dbReference>
<keyword evidence="11" id="KW-0472">Membrane</keyword>
<dbReference type="Pfam" id="PF02518">
    <property type="entry name" value="HATPase_c"/>
    <property type="match status" value="1"/>
</dbReference>
<dbReference type="GO" id="GO:0005524">
    <property type="term" value="F:ATP binding"/>
    <property type="evidence" value="ECO:0007669"/>
    <property type="project" value="UniProtKB-KW"/>
</dbReference>
<dbReference type="Gene3D" id="1.10.287.130">
    <property type="match status" value="1"/>
</dbReference>
<evidence type="ECO:0000313" key="20">
    <source>
        <dbReference type="EMBL" id="GET41123.1"/>
    </source>
</evidence>
<evidence type="ECO:0000256" key="2">
    <source>
        <dbReference type="ARBA" id="ARBA00004370"/>
    </source>
</evidence>
<feature type="coiled-coil region" evidence="15">
    <location>
        <begin position="130"/>
        <end position="168"/>
    </location>
</feature>
<dbReference type="PROSITE" id="PS50110">
    <property type="entry name" value="RESPONSE_REGULATORY"/>
    <property type="match status" value="2"/>
</dbReference>